<evidence type="ECO:0000313" key="1">
    <source>
        <dbReference type="EMBL" id="BAO19273.1"/>
    </source>
</evidence>
<dbReference type="SMART" id="SM00671">
    <property type="entry name" value="SEL1"/>
    <property type="match status" value="5"/>
</dbReference>
<dbReference type="Pfam" id="PF08238">
    <property type="entry name" value="Sel1"/>
    <property type="match status" value="5"/>
</dbReference>
<dbReference type="PANTHER" id="PTHR11102:SF160">
    <property type="entry name" value="ERAD-ASSOCIATED E3 UBIQUITIN-PROTEIN LIGASE COMPONENT HRD3"/>
    <property type="match status" value="1"/>
</dbReference>
<accession>V5YPM7</accession>
<protein>
    <submittedName>
        <fullName evidence="1">Sel1 repeat protein</fullName>
    </submittedName>
</protein>
<dbReference type="Gene3D" id="1.25.40.10">
    <property type="entry name" value="Tetratricopeptide repeat domain"/>
    <property type="match status" value="2"/>
</dbReference>
<reference evidence="1" key="1">
    <citation type="journal article" date="2014" name="Microbiology">
        <title>A 2,4-dichlorophenoxyacetic acid degradation plasmid pM7012 discloses distribution of an unclassified megaplasmid group across bacterial species.</title>
        <authorList>
            <person name="Sakai Y."/>
            <person name="Ogawa N."/>
            <person name="Shimomura Y."/>
            <person name="Fujii T."/>
        </authorList>
    </citation>
    <scope>NUCLEOTIDE SEQUENCE</scope>
    <source>
        <strain evidence="1">M701</strain>
    </source>
</reference>
<sequence length="248" mass="27302">MKLYGNWKAGDQSAVAGIFEQARGGNALAQNLAGYMLDNGEGVRQDSQAAAAYFAHAAETIPLAQYNLGLLYYYGRGVKKDQEKAADLFRHSVVSAGVAQGAVLLSIYYLQHQDLNNAFKWANEGANRGDIKAFYLLGRILYVRGNYRDARMWIEKASAAAEPNAPALMARMYIEGQGIDKNLVMGEAWSMIYAGLNHKNTGRSVTSGAALGLSDEDERRAVAFAQNWLATHREPRNVNYRKTLLEVS</sequence>
<dbReference type="InterPro" id="IPR011990">
    <property type="entry name" value="TPR-like_helical_dom_sf"/>
</dbReference>
<dbReference type="EMBL" id="AB853026">
    <property type="protein sequence ID" value="BAO19273.1"/>
    <property type="molecule type" value="Genomic_DNA"/>
</dbReference>
<dbReference type="InterPro" id="IPR050767">
    <property type="entry name" value="Sel1_AlgK"/>
</dbReference>
<keyword evidence="1" id="KW-0614">Plasmid</keyword>
<dbReference type="SUPFAM" id="SSF81901">
    <property type="entry name" value="HCP-like"/>
    <property type="match status" value="1"/>
</dbReference>
<name>V5YPM7_9BURK</name>
<proteinExistence type="predicted"/>
<organism evidence="1">
    <name type="scientific">Burkholderia sp. M701</name>
    <dbReference type="NCBI Taxonomy" id="326454"/>
    <lineage>
        <taxon>Bacteria</taxon>
        <taxon>Pseudomonadati</taxon>
        <taxon>Pseudomonadota</taxon>
        <taxon>Betaproteobacteria</taxon>
        <taxon>Burkholderiales</taxon>
        <taxon>Burkholderiaceae</taxon>
        <taxon>Burkholderia</taxon>
    </lineage>
</organism>
<reference evidence="1" key="2">
    <citation type="submission" date="2024-06" db="EMBL/GenBank/DDBJ databases">
        <authorList>
            <person name="Sakai Y."/>
            <person name="Fujii T."/>
        </authorList>
    </citation>
    <scope>NUCLEOTIDE SEQUENCE</scope>
    <source>
        <strain evidence="1">M701</strain>
        <plasmid evidence="1">pM7012</plasmid>
    </source>
</reference>
<dbReference type="InterPro" id="IPR006597">
    <property type="entry name" value="Sel1-like"/>
</dbReference>
<geneLocation type="plasmid" evidence="1">
    <name>pM7012</name>
</geneLocation>
<dbReference type="AlphaFoldDB" id="V5YPM7"/>
<dbReference type="PANTHER" id="PTHR11102">
    <property type="entry name" value="SEL-1-LIKE PROTEIN"/>
    <property type="match status" value="1"/>
</dbReference>